<dbReference type="Proteomes" id="UP000008144">
    <property type="component" value="Chromosome 11"/>
</dbReference>
<dbReference type="InParanoid" id="H2Y0V3"/>
<reference evidence="1" key="4">
    <citation type="submission" date="2025-09" db="UniProtKB">
        <authorList>
            <consortium name="Ensembl"/>
        </authorList>
    </citation>
    <scope>IDENTIFICATION</scope>
</reference>
<dbReference type="EMBL" id="EAAA01000831">
    <property type="status" value="NOT_ANNOTATED_CDS"/>
    <property type="molecule type" value="Genomic_DNA"/>
</dbReference>
<dbReference type="Ensembl" id="ENSCINT00000033064.1">
    <property type="protein sequence ID" value="ENSCINP00000035537.1"/>
    <property type="gene ID" value="ENSCING00000020434.1"/>
</dbReference>
<reference evidence="1" key="2">
    <citation type="journal article" date="2008" name="Genome Biol.">
        <title>Improved genome assembly and evidence-based global gene model set for the chordate Ciona intestinalis: new insight into intron and operon populations.</title>
        <authorList>
            <person name="Satou Y."/>
            <person name="Mineta K."/>
            <person name="Ogasawara M."/>
            <person name="Sasakura Y."/>
            <person name="Shoguchi E."/>
            <person name="Ueno K."/>
            <person name="Yamada L."/>
            <person name="Matsumoto J."/>
            <person name="Wasserscheid J."/>
            <person name="Dewar K."/>
            <person name="Wiley G.B."/>
            <person name="Macmil S.L."/>
            <person name="Roe B.A."/>
            <person name="Zeller R.W."/>
            <person name="Hastings K.E."/>
            <person name="Lemaire P."/>
            <person name="Lindquist E."/>
            <person name="Endo T."/>
            <person name="Hotta K."/>
            <person name="Inaba K."/>
        </authorList>
    </citation>
    <scope>NUCLEOTIDE SEQUENCE [LARGE SCALE GENOMIC DNA]</scope>
    <source>
        <strain evidence="1">wild type</strain>
    </source>
</reference>
<dbReference type="AlphaFoldDB" id="H2Y0V3"/>
<proteinExistence type="predicted"/>
<reference evidence="2" key="1">
    <citation type="journal article" date="2002" name="Science">
        <title>The draft genome of Ciona intestinalis: insights into chordate and vertebrate origins.</title>
        <authorList>
            <person name="Dehal P."/>
            <person name="Satou Y."/>
            <person name="Campbell R.K."/>
            <person name="Chapman J."/>
            <person name="Degnan B."/>
            <person name="De Tomaso A."/>
            <person name="Davidson B."/>
            <person name="Di Gregorio A."/>
            <person name="Gelpke M."/>
            <person name="Goodstein D.M."/>
            <person name="Harafuji N."/>
            <person name="Hastings K.E."/>
            <person name="Ho I."/>
            <person name="Hotta K."/>
            <person name="Huang W."/>
            <person name="Kawashima T."/>
            <person name="Lemaire P."/>
            <person name="Martinez D."/>
            <person name="Meinertzhagen I.A."/>
            <person name="Necula S."/>
            <person name="Nonaka M."/>
            <person name="Putnam N."/>
            <person name="Rash S."/>
            <person name="Saiga H."/>
            <person name="Satake M."/>
            <person name="Terry A."/>
            <person name="Yamada L."/>
            <person name="Wang H.G."/>
            <person name="Awazu S."/>
            <person name="Azumi K."/>
            <person name="Boore J."/>
            <person name="Branno M."/>
            <person name="Chin-Bow S."/>
            <person name="DeSantis R."/>
            <person name="Doyle S."/>
            <person name="Francino P."/>
            <person name="Keys D.N."/>
            <person name="Haga S."/>
            <person name="Hayashi H."/>
            <person name="Hino K."/>
            <person name="Imai K.S."/>
            <person name="Inaba K."/>
            <person name="Kano S."/>
            <person name="Kobayashi K."/>
            <person name="Kobayashi M."/>
            <person name="Lee B.I."/>
            <person name="Makabe K.W."/>
            <person name="Manohar C."/>
            <person name="Matassi G."/>
            <person name="Medina M."/>
            <person name="Mochizuki Y."/>
            <person name="Mount S."/>
            <person name="Morishita T."/>
            <person name="Miura S."/>
            <person name="Nakayama A."/>
            <person name="Nishizaka S."/>
            <person name="Nomoto H."/>
            <person name="Ohta F."/>
            <person name="Oishi K."/>
            <person name="Rigoutsos I."/>
            <person name="Sano M."/>
            <person name="Sasaki A."/>
            <person name="Sasakura Y."/>
            <person name="Shoguchi E."/>
            <person name="Shin-i T."/>
            <person name="Spagnuolo A."/>
            <person name="Stainier D."/>
            <person name="Suzuki M.M."/>
            <person name="Tassy O."/>
            <person name="Takatori N."/>
            <person name="Tokuoka M."/>
            <person name="Yagi K."/>
            <person name="Yoshizaki F."/>
            <person name="Wada S."/>
            <person name="Zhang C."/>
            <person name="Hyatt P.D."/>
            <person name="Larimer F."/>
            <person name="Detter C."/>
            <person name="Doggett N."/>
            <person name="Glavina T."/>
            <person name="Hawkins T."/>
            <person name="Richardson P."/>
            <person name="Lucas S."/>
            <person name="Kohara Y."/>
            <person name="Levine M."/>
            <person name="Satoh N."/>
            <person name="Rokhsar D.S."/>
        </authorList>
    </citation>
    <scope>NUCLEOTIDE SEQUENCE [LARGE SCALE GENOMIC DNA]</scope>
</reference>
<name>H2Y0V3_CIOIN</name>
<dbReference type="HOGENOM" id="CLU_3417189_0_0_1"/>
<keyword evidence="2" id="KW-1185">Reference proteome</keyword>
<organism evidence="1 2">
    <name type="scientific">Ciona intestinalis</name>
    <name type="common">Transparent sea squirt</name>
    <name type="synonym">Ascidia intestinalis</name>
    <dbReference type="NCBI Taxonomy" id="7719"/>
    <lineage>
        <taxon>Eukaryota</taxon>
        <taxon>Metazoa</taxon>
        <taxon>Chordata</taxon>
        <taxon>Tunicata</taxon>
        <taxon>Ascidiacea</taxon>
        <taxon>Phlebobranchia</taxon>
        <taxon>Cionidae</taxon>
        <taxon>Ciona</taxon>
    </lineage>
</organism>
<dbReference type="EMBL" id="EAAA01000830">
    <property type="status" value="NOT_ANNOTATED_CDS"/>
    <property type="molecule type" value="Genomic_DNA"/>
</dbReference>
<evidence type="ECO:0000313" key="2">
    <source>
        <dbReference type="Proteomes" id="UP000008144"/>
    </source>
</evidence>
<protein>
    <submittedName>
        <fullName evidence="1">Uncharacterized protein</fullName>
    </submittedName>
</protein>
<accession>H2Y0V3</accession>
<evidence type="ECO:0000313" key="1">
    <source>
        <dbReference type="Ensembl" id="ENSCINP00000035537.1"/>
    </source>
</evidence>
<sequence>MKSILTLSMVLGYKYVTCSENQSAEN</sequence>
<reference evidence="1" key="3">
    <citation type="submission" date="2025-08" db="UniProtKB">
        <authorList>
            <consortium name="Ensembl"/>
        </authorList>
    </citation>
    <scope>IDENTIFICATION</scope>
</reference>